<dbReference type="GeneID" id="11535019"/>
<protein>
    <submittedName>
        <fullName evidence="1">Uncharacterized protein</fullName>
    </submittedName>
</protein>
<gene>
    <name evidence="1" type="primary">TPHA0B01210</name>
    <name evidence="1" type="ordered locus">TPHA_0B01210</name>
</gene>
<sequence>MTKKHNSTTHTSATVTEKSYSSPTLHYIGDLSYVKDNKDNKVVEKYTRLILDISLVQTVMKKISELNSKYKDANNKYYLILEQFVHLVDQLFFVVIIQNGIQQFNNVLVNEKNNKLGLWCIRWFYKDYLYTTLLLNLFYKQLFLSLKKEKYDVLINDLNKKYSDKLSQNDNNLPKTIINTGIELGSTTIKKIRQTASI</sequence>
<evidence type="ECO:0000313" key="1">
    <source>
        <dbReference type="EMBL" id="CCE61793.1"/>
    </source>
</evidence>
<proteinExistence type="predicted"/>
<keyword evidence="2" id="KW-1185">Reference proteome</keyword>
<dbReference type="EMBL" id="HE612857">
    <property type="protein sequence ID" value="CCE61793.1"/>
    <property type="molecule type" value="Genomic_DNA"/>
</dbReference>
<dbReference type="KEGG" id="tpf:TPHA_0B01210"/>
<dbReference type="HOGENOM" id="CLU_1378963_0_0_1"/>
<dbReference type="RefSeq" id="XP_003684227.1">
    <property type="nucleotide sequence ID" value="XM_003684179.1"/>
</dbReference>
<accession>G8BP62</accession>
<dbReference type="Proteomes" id="UP000005666">
    <property type="component" value="Chromosome 2"/>
</dbReference>
<reference evidence="1 2" key="1">
    <citation type="journal article" date="2011" name="Proc. Natl. Acad. Sci. U.S.A.">
        <title>Evolutionary erosion of yeast sex chromosomes by mating-type switching accidents.</title>
        <authorList>
            <person name="Gordon J.L."/>
            <person name="Armisen D."/>
            <person name="Proux-Wera E."/>
            <person name="Oheigeartaigh S.S."/>
            <person name="Byrne K.P."/>
            <person name="Wolfe K.H."/>
        </authorList>
    </citation>
    <scope>NUCLEOTIDE SEQUENCE [LARGE SCALE GENOMIC DNA]</scope>
    <source>
        <strain evidence="2">ATCC 24235 / CBS 4417 / NBRC 1672 / NRRL Y-8282 / UCD 70-5</strain>
    </source>
</reference>
<name>G8BP62_TETPH</name>
<dbReference type="AlphaFoldDB" id="G8BP62"/>
<organism evidence="1 2">
    <name type="scientific">Tetrapisispora phaffii (strain ATCC 24235 / CBS 4417 / NBRC 1672 / NRRL Y-8282 / UCD 70-5)</name>
    <name type="common">Yeast</name>
    <name type="synonym">Fabospora phaffii</name>
    <dbReference type="NCBI Taxonomy" id="1071381"/>
    <lineage>
        <taxon>Eukaryota</taxon>
        <taxon>Fungi</taxon>
        <taxon>Dikarya</taxon>
        <taxon>Ascomycota</taxon>
        <taxon>Saccharomycotina</taxon>
        <taxon>Saccharomycetes</taxon>
        <taxon>Saccharomycetales</taxon>
        <taxon>Saccharomycetaceae</taxon>
        <taxon>Tetrapisispora</taxon>
    </lineage>
</organism>
<evidence type="ECO:0000313" key="2">
    <source>
        <dbReference type="Proteomes" id="UP000005666"/>
    </source>
</evidence>